<keyword evidence="4" id="KW-1185">Reference proteome</keyword>
<evidence type="ECO:0000256" key="2">
    <source>
        <dbReference type="SAM" id="Phobius"/>
    </source>
</evidence>
<feature type="compositionally biased region" description="Low complexity" evidence="1">
    <location>
        <begin position="20"/>
        <end position="74"/>
    </location>
</feature>
<evidence type="ECO:0000313" key="4">
    <source>
        <dbReference type="Proteomes" id="UP000693981"/>
    </source>
</evidence>
<feature type="region of interest" description="Disordered" evidence="1">
    <location>
        <begin position="202"/>
        <end position="223"/>
    </location>
</feature>
<dbReference type="Proteomes" id="UP000693981">
    <property type="component" value="Unassembled WGS sequence"/>
</dbReference>
<feature type="region of interest" description="Disordered" evidence="1">
    <location>
        <begin position="321"/>
        <end position="346"/>
    </location>
</feature>
<evidence type="ECO:0000256" key="1">
    <source>
        <dbReference type="SAM" id="MobiDB-lite"/>
    </source>
</evidence>
<proteinExistence type="predicted"/>
<accession>A0A8T1WQL5</accession>
<name>A0A8T1WQL5_9STRA</name>
<feature type="transmembrane region" description="Helical" evidence="2">
    <location>
        <begin position="112"/>
        <end position="133"/>
    </location>
</feature>
<keyword evidence="2" id="KW-1133">Transmembrane helix</keyword>
<protein>
    <submittedName>
        <fullName evidence="3">Uncharacterized protein</fullName>
    </submittedName>
</protein>
<reference evidence="3" key="1">
    <citation type="submission" date="2021-02" db="EMBL/GenBank/DDBJ databases">
        <authorList>
            <person name="Palmer J.M."/>
        </authorList>
    </citation>
    <scope>NUCLEOTIDE SEQUENCE</scope>
    <source>
        <strain evidence="3">SCRP23</strain>
    </source>
</reference>
<dbReference type="EMBL" id="JAGDFL010000299">
    <property type="protein sequence ID" value="KAG7394110.1"/>
    <property type="molecule type" value="Genomic_DNA"/>
</dbReference>
<feature type="region of interest" description="Disordered" evidence="1">
    <location>
        <begin position="20"/>
        <end position="109"/>
    </location>
</feature>
<dbReference type="AlphaFoldDB" id="A0A8T1WQL5"/>
<keyword evidence="2" id="KW-0472">Membrane</keyword>
<comment type="caution">
    <text evidence="3">The sequence shown here is derived from an EMBL/GenBank/DDBJ whole genome shotgun (WGS) entry which is preliminary data.</text>
</comment>
<gene>
    <name evidence="3" type="ORF">PHYBOEH_005665</name>
</gene>
<evidence type="ECO:0000313" key="3">
    <source>
        <dbReference type="EMBL" id="KAG7394110.1"/>
    </source>
</evidence>
<feature type="compositionally biased region" description="Polar residues" evidence="1">
    <location>
        <begin position="473"/>
        <end position="484"/>
    </location>
</feature>
<feature type="compositionally biased region" description="Polar residues" evidence="1">
    <location>
        <begin position="454"/>
        <end position="466"/>
    </location>
</feature>
<feature type="compositionally biased region" description="Low complexity" evidence="1">
    <location>
        <begin position="407"/>
        <end position="418"/>
    </location>
</feature>
<feature type="compositionally biased region" description="Low complexity" evidence="1">
    <location>
        <begin position="202"/>
        <end position="218"/>
    </location>
</feature>
<feature type="region of interest" description="Disordered" evidence="1">
    <location>
        <begin position="369"/>
        <end position="484"/>
    </location>
</feature>
<organism evidence="3 4">
    <name type="scientific">Phytophthora boehmeriae</name>
    <dbReference type="NCBI Taxonomy" id="109152"/>
    <lineage>
        <taxon>Eukaryota</taxon>
        <taxon>Sar</taxon>
        <taxon>Stramenopiles</taxon>
        <taxon>Oomycota</taxon>
        <taxon>Peronosporomycetes</taxon>
        <taxon>Peronosporales</taxon>
        <taxon>Peronosporaceae</taxon>
        <taxon>Phytophthora</taxon>
    </lineage>
</organism>
<sequence>MRSVEAVSTDDLVNSLLNSVKSKSSSNSAGSASSSPASDSGSSASASSGSDSTADSPSTPSTVSKVSTPSTTPSPATPSPATPSPATSQSSGSKETVTGQQADSGDGGGGGAGLSIGIAIGVLALVVATLLFLRSRRRRRTQKETEPTPSPPAGATCLTVPAGRGFAPDQRELGMPEMSIELPPGEHLGFSKGFDVSYASSARSSASSNPYNPSLASSDGSVFNTVGGVSPTFSSRKMASYSYQYRSSSDGENGNANANGRSAGSTAFRLTQLAGSAASGRGGNTKLSRVPSGRTLSAADEYTELVTATNAKGHVDMETHSADFTQTGGPQNEMDISMGPDSERHMAGVPIRNSAVPIRNSAVPIRASAASAASDMSMGPDSPSEGRPKRSGSVYDTIPKLSGENMSSSIASSDATASQRSAAPSLGVMPLLQSMSSAESSDYGEDMTSERASSESTDSGNTQRSGSLIALNLETTDGTSEIAI</sequence>
<feature type="region of interest" description="Disordered" evidence="1">
    <location>
        <begin position="138"/>
        <end position="162"/>
    </location>
</feature>
<keyword evidence="2" id="KW-0812">Transmembrane</keyword>
<dbReference type="OrthoDB" id="167399at2759"/>